<evidence type="ECO:0000256" key="2">
    <source>
        <dbReference type="ARBA" id="ARBA00022448"/>
    </source>
</evidence>
<keyword evidence="2" id="KW-0813">Transport</keyword>
<evidence type="ECO:0000256" key="3">
    <source>
        <dbReference type="ARBA" id="ARBA00022475"/>
    </source>
</evidence>
<evidence type="ECO:0000313" key="11">
    <source>
        <dbReference type="Proteomes" id="UP000016943"/>
    </source>
</evidence>
<dbReference type="GO" id="GO:0005886">
    <property type="term" value="C:plasma membrane"/>
    <property type="evidence" value="ECO:0007669"/>
    <property type="project" value="UniProtKB-SubCell"/>
</dbReference>
<keyword evidence="6" id="KW-1278">Translocase</keyword>
<organism evidence="10 11">
    <name type="scientific">Corynebacterium argentoratense DSM 44202</name>
    <dbReference type="NCBI Taxonomy" id="1348662"/>
    <lineage>
        <taxon>Bacteria</taxon>
        <taxon>Bacillati</taxon>
        <taxon>Actinomycetota</taxon>
        <taxon>Actinomycetes</taxon>
        <taxon>Mycobacteriales</taxon>
        <taxon>Corynebacteriaceae</taxon>
        <taxon>Corynebacterium</taxon>
    </lineage>
</organism>
<dbReference type="PANTHER" id="PTHR42711">
    <property type="entry name" value="ABC TRANSPORTER ATP-BINDING PROTEIN"/>
    <property type="match status" value="1"/>
</dbReference>
<dbReference type="STRING" id="1348662.CARG_05055"/>
<dbReference type="SUPFAM" id="SSF52540">
    <property type="entry name" value="P-loop containing nucleoside triphosphate hydrolases"/>
    <property type="match status" value="1"/>
</dbReference>
<evidence type="ECO:0000256" key="4">
    <source>
        <dbReference type="ARBA" id="ARBA00022741"/>
    </source>
</evidence>
<dbReference type="eggNOG" id="COG1131">
    <property type="taxonomic scope" value="Bacteria"/>
</dbReference>
<keyword evidence="8" id="KW-0046">Antibiotic resistance</keyword>
<evidence type="ECO:0000256" key="7">
    <source>
        <dbReference type="ARBA" id="ARBA00023136"/>
    </source>
</evidence>
<evidence type="ECO:0000256" key="6">
    <source>
        <dbReference type="ARBA" id="ARBA00022967"/>
    </source>
</evidence>
<keyword evidence="5" id="KW-0067">ATP-binding</keyword>
<reference evidence="10 11" key="1">
    <citation type="journal article" date="2013" name="Genome Announc.">
        <title>Whole-Genome Sequence of the Clinical Strain Corynebacterium argentoratense DSM 44202, Isolated from a Human Throat Specimen.</title>
        <authorList>
            <person name="Bomholt C."/>
            <person name="Glaub A."/>
            <person name="Gravermann K."/>
            <person name="Albersmeier A."/>
            <person name="Brinkrolf K."/>
            <person name="Ruckert C."/>
            <person name="Tauch A."/>
        </authorList>
    </citation>
    <scope>NUCLEOTIDE SEQUENCE [LARGE SCALE GENOMIC DNA]</scope>
    <source>
        <strain evidence="10">DSM 44202</strain>
    </source>
</reference>
<sequence length="343" mass="36465">MRLVAVSQDPGLNWSVVTDMPISTAALQASQPATAQRPAALELRDVVKRFGDFTAVDGLSLSLPPASVLALLGPNGAGKTTTIEMCEGFSKPTSGQIRVLGLDPSTQANEVRRRIGIMLQGGGAYPGIRVAEMLHLVASYSANPLDEQWLLDAVGLSAHAKTSFRRLSGGQQQRLSLACALVGRPELVFLDEPTAGMDAQSRLAVWELMSRLREDGVTIVLTTHLMDEAEALADHVVIIDQGRVVAQGTPAQLRAQGAGSIVSLETTTPLDAAAFERAVPGVSLGAVRPSNYRVECSTDITPELIASIAHAAAEQGCLIRHLDTDQQSLEDVFLSITGREMRN</sequence>
<dbReference type="HOGENOM" id="CLU_000604_1_2_11"/>
<keyword evidence="11" id="KW-1185">Reference proteome</keyword>
<dbReference type="PROSITE" id="PS00211">
    <property type="entry name" value="ABC_TRANSPORTER_1"/>
    <property type="match status" value="1"/>
</dbReference>
<dbReference type="SMART" id="SM00382">
    <property type="entry name" value="AAA"/>
    <property type="match status" value="1"/>
</dbReference>
<dbReference type="Pfam" id="PF00005">
    <property type="entry name" value="ABC_tran"/>
    <property type="match status" value="1"/>
</dbReference>
<dbReference type="PANTHER" id="PTHR42711:SF16">
    <property type="entry name" value="ABC TRANSPORTER ATP-BINDING PROTEIN"/>
    <property type="match status" value="1"/>
</dbReference>
<keyword evidence="4" id="KW-0547">Nucleotide-binding</keyword>
<dbReference type="InterPro" id="IPR027417">
    <property type="entry name" value="P-loop_NTPase"/>
</dbReference>
<dbReference type="PATRIC" id="fig|1348662.3.peg.992"/>
<dbReference type="EMBL" id="CP006365">
    <property type="protein sequence ID" value="AGU15149.1"/>
    <property type="molecule type" value="Genomic_DNA"/>
</dbReference>
<name>U3GV08_9CORY</name>
<keyword evidence="7" id="KW-0472">Membrane</keyword>
<dbReference type="InterPro" id="IPR017871">
    <property type="entry name" value="ABC_transporter-like_CS"/>
</dbReference>
<protein>
    <recommendedName>
        <fullName evidence="9">ABC transporter domain-containing protein</fullName>
    </recommendedName>
</protein>
<dbReference type="InterPro" id="IPR003593">
    <property type="entry name" value="AAA+_ATPase"/>
</dbReference>
<dbReference type="Gene3D" id="3.40.50.300">
    <property type="entry name" value="P-loop containing nucleotide triphosphate hydrolases"/>
    <property type="match status" value="1"/>
</dbReference>
<dbReference type="Proteomes" id="UP000016943">
    <property type="component" value="Chromosome"/>
</dbReference>
<dbReference type="GO" id="GO:0046677">
    <property type="term" value="P:response to antibiotic"/>
    <property type="evidence" value="ECO:0007669"/>
    <property type="project" value="UniProtKB-KW"/>
</dbReference>
<proteinExistence type="predicted"/>
<dbReference type="PROSITE" id="PS50893">
    <property type="entry name" value="ABC_TRANSPORTER_2"/>
    <property type="match status" value="1"/>
</dbReference>
<gene>
    <name evidence="10" type="ORF">CARG_05055</name>
</gene>
<dbReference type="InterPro" id="IPR050763">
    <property type="entry name" value="ABC_transporter_ATP-binding"/>
</dbReference>
<keyword evidence="3" id="KW-1003">Cell membrane</keyword>
<evidence type="ECO:0000256" key="8">
    <source>
        <dbReference type="ARBA" id="ARBA00023251"/>
    </source>
</evidence>
<evidence type="ECO:0000256" key="1">
    <source>
        <dbReference type="ARBA" id="ARBA00004202"/>
    </source>
</evidence>
<dbReference type="InterPro" id="IPR003439">
    <property type="entry name" value="ABC_transporter-like_ATP-bd"/>
</dbReference>
<dbReference type="GO" id="GO:0005524">
    <property type="term" value="F:ATP binding"/>
    <property type="evidence" value="ECO:0007669"/>
    <property type="project" value="UniProtKB-KW"/>
</dbReference>
<comment type="subcellular location">
    <subcellularLocation>
        <location evidence="1">Cell membrane</location>
        <topology evidence="1">Peripheral membrane protein</topology>
    </subcellularLocation>
</comment>
<feature type="domain" description="ABC transporter" evidence="9">
    <location>
        <begin position="41"/>
        <end position="266"/>
    </location>
</feature>
<dbReference type="GO" id="GO:0055085">
    <property type="term" value="P:transmembrane transport"/>
    <property type="evidence" value="ECO:0007669"/>
    <property type="project" value="UniProtKB-ARBA"/>
</dbReference>
<dbReference type="CDD" id="cd03230">
    <property type="entry name" value="ABC_DR_subfamily_A"/>
    <property type="match status" value="1"/>
</dbReference>
<dbReference type="GO" id="GO:0016887">
    <property type="term" value="F:ATP hydrolysis activity"/>
    <property type="evidence" value="ECO:0007669"/>
    <property type="project" value="InterPro"/>
</dbReference>
<evidence type="ECO:0000313" key="10">
    <source>
        <dbReference type="EMBL" id="AGU15149.1"/>
    </source>
</evidence>
<evidence type="ECO:0000256" key="5">
    <source>
        <dbReference type="ARBA" id="ARBA00022840"/>
    </source>
</evidence>
<dbReference type="KEGG" id="caz:CARG_05055"/>
<dbReference type="FunFam" id="3.40.50.300:FF:000589">
    <property type="entry name" value="ABC transporter, ATP-binding subunit"/>
    <property type="match status" value="1"/>
</dbReference>
<accession>U3GV08</accession>
<dbReference type="AlphaFoldDB" id="U3GV08"/>
<evidence type="ECO:0000259" key="9">
    <source>
        <dbReference type="PROSITE" id="PS50893"/>
    </source>
</evidence>